<accession>A0A1C4Y7Q5</accession>
<dbReference type="SUPFAM" id="SSF53474">
    <property type="entry name" value="alpha/beta-Hydrolases"/>
    <property type="match status" value="1"/>
</dbReference>
<sequence>MYAFDPELTEPASRLPRVDYADLGTARAAARAIAAHQQPYLPAAPVRVTDTRAPGPPDAPDVPVRLYRPAAAGPVPALLYLHWGGFVIGGVDGVHHTCVRIADQVGALVVSIDYRLAPEHPFPAALDDCHAVLEWVAKEATELGVDADRIGVGGESAGGGLAAALSLAVRDRGGPALRHQCLLFPALDDRLDTVSARAFTDTPMWDRANALVSWGNYLRGRAGAADVPALAAPARATDLSGLPPAFVVACEFDPLRDEAIDYAHRLIQAGVRTELRYYPGTFHASIAVAEAAVSRRILADQVAALRAGLAA</sequence>
<dbReference type="PANTHER" id="PTHR48081">
    <property type="entry name" value="AB HYDROLASE SUPERFAMILY PROTEIN C4A8.06C"/>
    <property type="match status" value="1"/>
</dbReference>
<dbReference type="RefSeq" id="WP_088961758.1">
    <property type="nucleotide sequence ID" value="NZ_LT607410.1"/>
</dbReference>
<proteinExistence type="predicted"/>
<evidence type="ECO:0000256" key="1">
    <source>
        <dbReference type="ARBA" id="ARBA00022801"/>
    </source>
</evidence>
<evidence type="ECO:0000313" key="4">
    <source>
        <dbReference type="Proteomes" id="UP000198228"/>
    </source>
</evidence>
<dbReference type="InterPro" id="IPR013094">
    <property type="entry name" value="AB_hydrolase_3"/>
</dbReference>
<organism evidence="3 4">
    <name type="scientific">Micromonospora purpureochromogenes</name>
    <dbReference type="NCBI Taxonomy" id="47872"/>
    <lineage>
        <taxon>Bacteria</taxon>
        <taxon>Bacillati</taxon>
        <taxon>Actinomycetota</taxon>
        <taxon>Actinomycetes</taxon>
        <taxon>Micromonosporales</taxon>
        <taxon>Micromonosporaceae</taxon>
        <taxon>Micromonospora</taxon>
    </lineage>
</organism>
<protein>
    <submittedName>
        <fullName evidence="3">Acetyl esterase/lipase</fullName>
    </submittedName>
</protein>
<dbReference type="PANTHER" id="PTHR48081:SF8">
    <property type="entry name" value="ALPHA_BETA HYDROLASE FOLD-3 DOMAIN-CONTAINING PROTEIN-RELATED"/>
    <property type="match status" value="1"/>
</dbReference>
<dbReference type="GO" id="GO:0016787">
    <property type="term" value="F:hydrolase activity"/>
    <property type="evidence" value="ECO:0007669"/>
    <property type="project" value="UniProtKB-KW"/>
</dbReference>
<dbReference type="InterPro" id="IPR029058">
    <property type="entry name" value="AB_hydrolase_fold"/>
</dbReference>
<keyword evidence="1" id="KW-0378">Hydrolase</keyword>
<dbReference type="Proteomes" id="UP000198228">
    <property type="component" value="Chromosome I"/>
</dbReference>
<feature type="domain" description="Alpha/beta hydrolase fold-3" evidence="2">
    <location>
        <begin position="78"/>
        <end position="284"/>
    </location>
</feature>
<name>A0A1C4Y7Q5_9ACTN</name>
<dbReference type="EMBL" id="LT607410">
    <property type="protein sequence ID" value="SCF16745.1"/>
    <property type="molecule type" value="Genomic_DNA"/>
</dbReference>
<dbReference type="InterPro" id="IPR050300">
    <property type="entry name" value="GDXG_lipolytic_enzyme"/>
</dbReference>
<dbReference type="Gene3D" id="3.40.50.1820">
    <property type="entry name" value="alpha/beta hydrolase"/>
    <property type="match status" value="1"/>
</dbReference>
<evidence type="ECO:0000313" key="3">
    <source>
        <dbReference type="EMBL" id="SCF16745.1"/>
    </source>
</evidence>
<reference evidence="3 4" key="1">
    <citation type="submission" date="2016-06" db="EMBL/GenBank/DDBJ databases">
        <authorList>
            <person name="Kjaerup R.B."/>
            <person name="Dalgaard T.S."/>
            <person name="Juul-Madsen H.R."/>
        </authorList>
    </citation>
    <scope>NUCLEOTIDE SEQUENCE [LARGE SCALE GENOMIC DNA]</scope>
    <source>
        <strain evidence="3 4">DSM 43821</strain>
    </source>
</reference>
<dbReference type="AlphaFoldDB" id="A0A1C4Y7Q5"/>
<evidence type="ECO:0000259" key="2">
    <source>
        <dbReference type="Pfam" id="PF07859"/>
    </source>
</evidence>
<gene>
    <name evidence="3" type="ORF">GA0074696_3116</name>
</gene>
<dbReference type="Pfam" id="PF07859">
    <property type="entry name" value="Abhydrolase_3"/>
    <property type="match status" value="1"/>
</dbReference>